<dbReference type="Gene3D" id="3.40.50.300">
    <property type="entry name" value="P-loop containing nucleotide triphosphate hydrolases"/>
    <property type="match status" value="1"/>
</dbReference>
<dbReference type="SUPFAM" id="SSF52540">
    <property type="entry name" value="P-loop containing nucleoside triphosphate hydrolases"/>
    <property type="match status" value="1"/>
</dbReference>
<evidence type="ECO:0000256" key="1">
    <source>
        <dbReference type="ARBA" id="ARBA00004651"/>
    </source>
</evidence>
<evidence type="ECO:0000259" key="9">
    <source>
        <dbReference type="PROSITE" id="PS50929"/>
    </source>
</evidence>
<dbReference type="SUPFAM" id="SSF90123">
    <property type="entry name" value="ABC transporter transmembrane region"/>
    <property type="match status" value="1"/>
</dbReference>
<keyword evidence="2 7" id="KW-0812">Transmembrane</keyword>
<keyword evidence="6 7" id="KW-0472">Membrane</keyword>
<dbReference type="PROSITE" id="PS50893">
    <property type="entry name" value="ABC_TRANSPORTER_2"/>
    <property type="match status" value="1"/>
</dbReference>
<feature type="transmembrane region" description="Helical" evidence="7">
    <location>
        <begin position="144"/>
        <end position="161"/>
    </location>
</feature>
<feature type="domain" description="ABC transmembrane type-1" evidence="9">
    <location>
        <begin position="13"/>
        <end position="309"/>
    </location>
</feature>
<accession>A0A9D1EWW4</accession>
<feature type="transmembrane region" description="Helical" evidence="7">
    <location>
        <begin position="12"/>
        <end position="32"/>
    </location>
</feature>
<organism evidence="10 11">
    <name type="scientific">Candidatus Scatousia excrementigallinarum</name>
    <dbReference type="NCBI Taxonomy" id="2840935"/>
    <lineage>
        <taxon>Bacteria</taxon>
        <taxon>Candidatus Scatousia</taxon>
    </lineage>
</organism>
<dbReference type="CDD" id="cd18552">
    <property type="entry name" value="ABC_6TM_MsbA_like"/>
    <property type="match status" value="1"/>
</dbReference>
<evidence type="ECO:0000256" key="3">
    <source>
        <dbReference type="ARBA" id="ARBA00022741"/>
    </source>
</evidence>
<evidence type="ECO:0000313" key="11">
    <source>
        <dbReference type="Proteomes" id="UP000823928"/>
    </source>
</evidence>
<evidence type="ECO:0000313" key="10">
    <source>
        <dbReference type="EMBL" id="HIS35380.1"/>
    </source>
</evidence>
<dbReference type="SMART" id="SM00382">
    <property type="entry name" value="AAA"/>
    <property type="match status" value="1"/>
</dbReference>
<reference evidence="10" key="2">
    <citation type="journal article" date="2021" name="PeerJ">
        <title>Extensive microbial diversity within the chicken gut microbiome revealed by metagenomics and culture.</title>
        <authorList>
            <person name="Gilroy R."/>
            <person name="Ravi A."/>
            <person name="Getino M."/>
            <person name="Pursley I."/>
            <person name="Horton D.L."/>
            <person name="Alikhan N.F."/>
            <person name="Baker D."/>
            <person name="Gharbi K."/>
            <person name="Hall N."/>
            <person name="Watson M."/>
            <person name="Adriaenssens E.M."/>
            <person name="Foster-Nyarko E."/>
            <person name="Jarju S."/>
            <person name="Secka A."/>
            <person name="Antonio M."/>
            <person name="Oren A."/>
            <person name="Chaudhuri R.R."/>
            <person name="La Ragione R."/>
            <person name="Hildebrand F."/>
            <person name="Pallen M.J."/>
        </authorList>
    </citation>
    <scope>NUCLEOTIDE SEQUENCE</scope>
    <source>
        <strain evidence="10">6276</strain>
    </source>
</reference>
<dbReference type="InterPro" id="IPR011527">
    <property type="entry name" value="ABC1_TM_dom"/>
</dbReference>
<dbReference type="InterPro" id="IPR003593">
    <property type="entry name" value="AAA+_ATPase"/>
</dbReference>
<dbReference type="GO" id="GO:0015421">
    <property type="term" value="F:ABC-type oligopeptide transporter activity"/>
    <property type="evidence" value="ECO:0007669"/>
    <property type="project" value="TreeGrafter"/>
</dbReference>
<feature type="transmembrane region" description="Helical" evidence="7">
    <location>
        <begin position="167"/>
        <end position="184"/>
    </location>
</feature>
<protein>
    <submittedName>
        <fullName evidence="10">ABC transporter ATP-binding protein</fullName>
    </submittedName>
</protein>
<dbReference type="GO" id="GO:0005524">
    <property type="term" value="F:ATP binding"/>
    <property type="evidence" value="ECO:0007669"/>
    <property type="project" value="UniProtKB-KW"/>
</dbReference>
<dbReference type="InterPro" id="IPR039421">
    <property type="entry name" value="Type_1_exporter"/>
</dbReference>
<name>A0A9D1EWW4_9BACT</name>
<dbReference type="Proteomes" id="UP000823928">
    <property type="component" value="Unassembled WGS sequence"/>
</dbReference>
<dbReference type="PROSITE" id="PS00211">
    <property type="entry name" value="ABC_TRANSPORTER_1"/>
    <property type="match status" value="1"/>
</dbReference>
<dbReference type="AlphaFoldDB" id="A0A9D1EWW4"/>
<reference evidence="10" key="1">
    <citation type="submission" date="2020-10" db="EMBL/GenBank/DDBJ databases">
        <authorList>
            <person name="Gilroy R."/>
        </authorList>
    </citation>
    <scope>NUCLEOTIDE SEQUENCE</scope>
    <source>
        <strain evidence="10">6276</strain>
    </source>
</reference>
<dbReference type="GO" id="GO:0005886">
    <property type="term" value="C:plasma membrane"/>
    <property type="evidence" value="ECO:0007669"/>
    <property type="project" value="UniProtKB-SubCell"/>
</dbReference>
<feature type="transmembrane region" description="Helical" evidence="7">
    <location>
        <begin position="52"/>
        <end position="76"/>
    </location>
</feature>
<dbReference type="PANTHER" id="PTHR43394:SF1">
    <property type="entry name" value="ATP-BINDING CASSETTE SUB-FAMILY B MEMBER 10, MITOCHONDRIAL"/>
    <property type="match status" value="1"/>
</dbReference>
<evidence type="ECO:0000259" key="8">
    <source>
        <dbReference type="PROSITE" id="PS50893"/>
    </source>
</evidence>
<keyword evidence="3" id="KW-0547">Nucleotide-binding</keyword>
<dbReference type="GO" id="GO:0016887">
    <property type="term" value="F:ATP hydrolysis activity"/>
    <property type="evidence" value="ECO:0007669"/>
    <property type="project" value="InterPro"/>
</dbReference>
<dbReference type="Gene3D" id="1.20.1560.10">
    <property type="entry name" value="ABC transporter type 1, transmembrane domain"/>
    <property type="match status" value="1"/>
</dbReference>
<dbReference type="Pfam" id="PF00664">
    <property type="entry name" value="ABC_membrane"/>
    <property type="match status" value="1"/>
</dbReference>
<keyword evidence="4 10" id="KW-0067">ATP-binding</keyword>
<dbReference type="PROSITE" id="PS50929">
    <property type="entry name" value="ABC_TM1F"/>
    <property type="match status" value="1"/>
</dbReference>
<evidence type="ECO:0000256" key="2">
    <source>
        <dbReference type="ARBA" id="ARBA00022692"/>
    </source>
</evidence>
<dbReference type="InterPro" id="IPR003439">
    <property type="entry name" value="ABC_transporter-like_ATP-bd"/>
</dbReference>
<dbReference type="PANTHER" id="PTHR43394">
    <property type="entry name" value="ATP-DEPENDENT PERMEASE MDL1, MITOCHONDRIAL"/>
    <property type="match status" value="1"/>
</dbReference>
<gene>
    <name evidence="10" type="ORF">IAC10_01940</name>
</gene>
<evidence type="ECO:0000256" key="7">
    <source>
        <dbReference type="SAM" id="Phobius"/>
    </source>
</evidence>
<comment type="subcellular location">
    <subcellularLocation>
        <location evidence="1">Cell membrane</location>
        <topology evidence="1">Multi-pass membrane protein</topology>
    </subcellularLocation>
</comment>
<dbReference type="FunFam" id="3.40.50.300:FF:000218">
    <property type="entry name" value="Multidrug ABC transporter ATP-binding protein"/>
    <property type="match status" value="1"/>
</dbReference>
<dbReference type="Pfam" id="PF00005">
    <property type="entry name" value="ABC_tran"/>
    <property type="match status" value="1"/>
</dbReference>
<dbReference type="EMBL" id="DVIU01000041">
    <property type="protein sequence ID" value="HIS35380.1"/>
    <property type="molecule type" value="Genomic_DNA"/>
</dbReference>
<dbReference type="InterPro" id="IPR036640">
    <property type="entry name" value="ABC1_TM_sf"/>
</dbReference>
<feature type="transmembrane region" description="Helical" evidence="7">
    <location>
        <begin position="247"/>
        <end position="268"/>
    </location>
</feature>
<evidence type="ECO:0000256" key="6">
    <source>
        <dbReference type="ARBA" id="ARBA00023136"/>
    </source>
</evidence>
<evidence type="ECO:0000256" key="4">
    <source>
        <dbReference type="ARBA" id="ARBA00022840"/>
    </source>
</evidence>
<proteinExistence type="predicted"/>
<comment type="caution">
    <text evidence="10">The sequence shown here is derived from an EMBL/GenBank/DDBJ whole genome shotgun (WGS) entry which is preliminary data.</text>
</comment>
<dbReference type="InterPro" id="IPR027417">
    <property type="entry name" value="P-loop_NTPase"/>
</dbReference>
<sequence>MFPYIKPVMGRAFINLIIAIPLGLLDGVVALSLKPYLDLVINGNPEQVYNLWGYQIHVQAAFAAIIPFGIIGFALFQGVLKYLSNYLTDWTGQKVSNSLKIDLFKKLTHLDPQFYDVNSSGLVLTRFLSDPDTASKSIIESLKSFIATFFGLIGLVGVLLYNSWQLAIIGCTIMAIAVTPVIFIRKKIKSVSNASMVVGGNMTTNFNETFAGNKIMAAYNLQEDQNKKFENQIHQQFDLAMSLTKRVGWMSPIMYFVCSIGIALVMAYGNHLILSGQMSAGSFASFVTSLLLLYKPTKTLGNTLTSLQGTFVAMGRVFELFDLQPHIQSAPDAIKAHGLDNSIEFKNVYFEYEKDVPVLKDFNLTVKKNETIALVGNSGGGKSTVVSLIPRFYDVTSGSISFDGNDIRRFELNSLRDQISFVFQDNFLFSGTIRDNIMMGNEKACEEDVDMVVKMAHLDEFIATLDNGLDTFVGERGTTLSGGQRQRVAIARAMLKDAPIVILDEATSALDNKSEAIVQKALDNLIQNKTVFVIAHRLSTIKNADRIAVVNEGELAELGTHEELMSLENGIYKKLYEMQFKSQEEAQEV</sequence>
<evidence type="ECO:0000256" key="5">
    <source>
        <dbReference type="ARBA" id="ARBA00022989"/>
    </source>
</evidence>
<feature type="domain" description="ABC transporter" evidence="8">
    <location>
        <begin position="343"/>
        <end position="577"/>
    </location>
</feature>
<keyword evidence="5 7" id="KW-1133">Transmembrane helix</keyword>
<dbReference type="InterPro" id="IPR017871">
    <property type="entry name" value="ABC_transporter-like_CS"/>
</dbReference>